<feature type="transmembrane region" description="Helical" evidence="7">
    <location>
        <begin position="224"/>
        <end position="243"/>
    </location>
</feature>
<evidence type="ECO:0000256" key="2">
    <source>
        <dbReference type="ARBA" id="ARBA00009772"/>
    </source>
</evidence>
<dbReference type="Pfam" id="PF01311">
    <property type="entry name" value="Bac_export_1"/>
    <property type="match status" value="1"/>
</dbReference>
<dbReference type="PANTHER" id="PTHR30065:SF1">
    <property type="entry name" value="SURFACE PRESENTATION OF ANTIGENS PROTEIN SPAR"/>
    <property type="match status" value="1"/>
</dbReference>
<proteinExistence type="inferred from homology"/>
<accession>A0A1Z3M0M5</accession>
<feature type="transmembrane region" description="Helical" evidence="7">
    <location>
        <begin position="39"/>
        <end position="58"/>
    </location>
</feature>
<reference evidence="8 11" key="1">
    <citation type="submission" date="2017-06" db="EMBL/GenBank/DDBJ databases">
        <title>Biodegradation of gentamicin by bacterial consortia AMQD4 in synthetic medium and raw gentamicin sewage.</title>
        <authorList>
            <person name="Chang H."/>
            <person name="Feng Y."/>
            <person name="Li Z."/>
            <person name="Xue J."/>
            <person name="Cheng D."/>
        </authorList>
    </citation>
    <scope>NUCLEOTIDE SEQUENCE [LARGE SCALE GENOMIC DNA]</scope>
    <source>
        <strain evidence="8 11">BZC3</strain>
    </source>
</reference>
<feature type="transmembrane region" description="Helical" evidence="7">
    <location>
        <begin position="78"/>
        <end position="95"/>
    </location>
</feature>
<evidence type="ECO:0000313" key="12">
    <source>
        <dbReference type="Proteomes" id="UP000287388"/>
    </source>
</evidence>
<evidence type="ECO:0000256" key="1">
    <source>
        <dbReference type="ARBA" id="ARBA00004651"/>
    </source>
</evidence>
<dbReference type="AlphaFoldDB" id="A0A1Z3M0M5"/>
<dbReference type="GO" id="GO:0005886">
    <property type="term" value="C:plasma membrane"/>
    <property type="evidence" value="ECO:0007669"/>
    <property type="project" value="UniProtKB-SubCell"/>
</dbReference>
<protein>
    <submittedName>
        <fullName evidence="8">EscT/YscT/HrcT family type III secretion system export apparatus protein</fullName>
    </submittedName>
    <submittedName>
        <fullName evidence="10">Type III secretion system export apparatus subunit SctT</fullName>
    </submittedName>
</protein>
<organism evidence="8 11">
    <name type="scientific">Brevundimonas diminuta</name>
    <name type="common">Pseudomonas diminuta</name>
    <dbReference type="NCBI Taxonomy" id="293"/>
    <lineage>
        <taxon>Bacteria</taxon>
        <taxon>Pseudomonadati</taxon>
        <taxon>Pseudomonadota</taxon>
        <taxon>Alphaproteobacteria</taxon>
        <taxon>Caulobacterales</taxon>
        <taxon>Caulobacteraceae</taxon>
        <taxon>Brevundimonas</taxon>
    </lineage>
</organism>
<feature type="transmembrane region" description="Helical" evidence="7">
    <location>
        <begin position="12"/>
        <end position="32"/>
    </location>
</feature>
<gene>
    <name evidence="10" type="primary">sctT</name>
    <name evidence="8" type="ORF">CD943_14510</name>
    <name evidence="9" type="ORF">EQG53_09990</name>
    <name evidence="10" type="ORF">I6H83_12455</name>
</gene>
<dbReference type="PRINTS" id="PR00953">
    <property type="entry name" value="TYPE3IMRPROT"/>
</dbReference>
<keyword evidence="6 7" id="KW-0472">Membrane</keyword>
<evidence type="ECO:0000256" key="3">
    <source>
        <dbReference type="ARBA" id="ARBA00022475"/>
    </source>
</evidence>
<sequence length="265" mass="28722">MFEGLDSLFDNAILVAVSTTRVATTFLLMPLLSPQTVPAMVRNSIFLVFGLAVLTMQPQVAQMTLPTVQWILLFGKEALVGVVIGFFFATMLWAFEAAGQIIDTKVGATMAQVVDPLSGHQTSLNGEFLGRLANFVFMFSGGLLLLVGTILDSFVIWPIGSLTPVLTMSSLSLFEGEFTRLMTLAVLFASPVLVVLFVTDGALGLVNRYAPQLNVFSLSLSIKAWLATLIILIMMTGLVQTLLNEIMGRHDTVLEVLKAMGRRSS</sequence>
<evidence type="ECO:0000313" key="10">
    <source>
        <dbReference type="EMBL" id="QQB87961.1"/>
    </source>
</evidence>
<reference evidence="8 11" key="2">
    <citation type="submission" date="2017-06" db="EMBL/GenBank/DDBJ databases">
        <authorList>
            <person name="Kim H.J."/>
            <person name="Triplett B.A."/>
        </authorList>
    </citation>
    <scope>NUCLEOTIDE SEQUENCE [LARGE SCALE GENOMIC DNA]</scope>
    <source>
        <strain evidence="8 11">BZC3</strain>
    </source>
</reference>
<dbReference type="NCBIfam" id="TIGR01401">
    <property type="entry name" value="fliR_like_III"/>
    <property type="match status" value="1"/>
</dbReference>
<evidence type="ECO:0000313" key="13">
    <source>
        <dbReference type="Proteomes" id="UP000596117"/>
    </source>
</evidence>
<comment type="subcellular location">
    <subcellularLocation>
        <location evidence="1 7">Cell membrane</location>
        <topology evidence="1 7">Multi-pass membrane protein</topology>
    </subcellularLocation>
</comment>
<dbReference type="EMBL" id="CP066026">
    <property type="protein sequence ID" value="QQB87961.1"/>
    <property type="molecule type" value="Genomic_DNA"/>
</dbReference>
<dbReference type="KEGG" id="bdm:EQG53_09990"/>
<dbReference type="Proteomes" id="UP000287388">
    <property type="component" value="Chromosome"/>
</dbReference>
<evidence type="ECO:0000256" key="4">
    <source>
        <dbReference type="ARBA" id="ARBA00022692"/>
    </source>
</evidence>
<dbReference type="EMBL" id="CP021995">
    <property type="protein sequence ID" value="ASD27994.1"/>
    <property type="molecule type" value="Genomic_DNA"/>
</dbReference>
<keyword evidence="5 7" id="KW-1133">Transmembrane helix</keyword>
<keyword evidence="3 7" id="KW-1003">Cell membrane</keyword>
<dbReference type="InterPro" id="IPR006304">
    <property type="entry name" value="T3SS_SpaR/YscT"/>
</dbReference>
<dbReference type="InterPro" id="IPR002010">
    <property type="entry name" value="T3SS_IM_R"/>
</dbReference>
<evidence type="ECO:0000256" key="6">
    <source>
        <dbReference type="ARBA" id="ARBA00023136"/>
    </source>
</evidence>
<keyword evidence="4 7" id="KW-0812">Transmembrane</keyword>
<dbReference type="GO" id="GO:0006605">
    <property type="term" value="P:protein targeting"/>
    <property type="evidence" value="ECO:0007669"/>
    <property type="project" value="UniProtKB-UniRule"/>
</dbReference>
<dbReference type="EMBL" id="CP035093">
    <property type="protein sequence ID" value="QAT14658.1"/>
    <property type="molecule type" value="Genomic_DNA"/>
</dbReference>
<feature type="transmembrane region" description="Helical" evidence="7">
    <location>
        <begin position="128"/>
        <end position="148"/>
    </location>
</feature>
<evidence type="ECO:0000313" key="9">
    <source>
        <dbReference type="EMBL" id="QAT14658.1"/>
    </source>
</evidence>
<evidence type="ECO:0000313" key="8">
    <source>
        <dbReference type="EMBL" id="ASD27994.1"/>
    </source>
</evidence>
<dbReference type="Proteomes" id="UP000197024">
    <property type="component" value="Chromosome"/>
</dbReference>
<dbReference type="RefSeq" id="WP_046653644.1">
    <property type="nucleotide sequence ID" value="NZ_BJNC01000005.1"/>
</dbReference>
<evidence type="ECO:0000256" key="7">
    <source>
        <dbReference type="RuleBase" id="RU362072"/>
    </source>
</evidence>
<dbReference type="Proteomes" id="UP000596117">
    <property type="component" value="Chromosome"/>
</dbReference>
<dbReference type="STRING" id="293.GCA_000988015_00841"/>
<reference evidence="10 13" key="4">
    <citation type="submission" date="2020-12" db="EMBL/GenBank/DDBJ databases">
        <title>FDA dAtabase for Regulatory Grade micrObial Sequences (FDA-ARGOS): Supporting development and validation of Infectious Disease Dx tests.</title>
        <authorList>
            <person name="Kerrigan L."/>
            <person name="Long C."/>
            <person name="Tallon L."/>
            <person name="Sadzewicz L."/>
            <person name="Zhao X."/>
            <person name="Boylan J."/>
            <person name="Ott S."/>
            <person name="Bowen H."/>
            <person name="Vavikolanu K."/>
            <person name="Mehta A."/>
            <person name="Aluvathingal J."/>
            <person name="Nadendla S."/>
            <person name="Yan Y."/>
            <person name="Sichtig H."/>
        </authorList>
    </citation>
    <scope>NUCLEOTIDE SEQUENCE [LARGE SCALE GENOMIC DNA]</scope>
    <source>
        <strain evidence="10 13">FDAARGOS_1026</strain>
    </source>
</reference>
<keyword evidence="13" id="KW-1185">Reference proteome</keyword>
<dbReference type="PANTHER" id="PTHR30065">
    <property type="entry name" value="FLAGELLAR BIOSYNTHETIC PROTEIN FLIR"/>
    <property type="match status" value="1"/>
</dbReference>
<name>A0A1Z3M0M5_BREDI</name>
<evidence type="ECO:0000256" key="5">
    <source>
        <dbReference type="ARBA" id="ARBA00022989"/>
    </source>
</evidence>
<evidence type="ECO:0000313" key="11">
    <source>
        <dbReference type="Proteomes" id="UP000197024"/>
    </source>
</evidence>
<reference evidence="9 12" key="3">
    <citation type="submission" date="2019-01" db="EMBL/GenBank/DDBJ databases">
        <title>Brevundimonas diminuta Genome sequencing and assembly.</title>
        <authorList>
            <person name="Chen H."/>
        </authorList>
    </citation>
    <scope>NUCLEOTIDE SEQUENCE [LARGE SCALE GENOMIC DNA]</scope>
    <source>
        <strain evidence="9">ATCC</strain>
        <strain evidence="12">ATCC(B) 19146</strain>
    </source>
</reference>
<feature type="transmembrane region" description="Helical" evidence="7">
    <location>
        <begin position="181"/>
        <end position="204"/>
    </location>
</feature>
<comment type="similarity">
    <text evidence="2 7">Belongs to the FliR/MopE/SpaR family.</text>
</comment>